<dbReference type="Proteomes" id="UP000032408">
    <property type="component" value="Chromosome"/>
</dbReference>
<keyword evidence="3" id="KW-1185">Reference proteome</keyword>
<evidence type="ECO:0000313" key="2">
    <source>
        <dbReference type="EMBL" id="AJW69748.1"/>
    </source>
</evidence>
<dbReference type="AlphaFoldDB" id="A0A0D5BZK2"/>
<evidence type="ECO:0000256" key="1">
    <source>
        <dbReference type="SAM" id="Phobius"/>
    </source>
</evidence>
<dbReference type="HOGENOM" id="CLU_917043_0_0_2"/>
<dbReference type="OrthoDB" id="11520at2157"/>
<dbReference type="RefSeq" id="WP_048114464.1">
    <property type="nucleotide sequence ID" value="NZ_CP011070.1"/>
</dbReference>
<sequence length="315" mass="35092">MRFWFVPLLIGVFVLIPPIHAETITQNLDGGMDIQITYPDEIVVGREGVISILIKNNGWENKENISFGFSLSAIPALIIEPSDSITLDKLAQGGSYGENISLQIPNDASAGVYYLNLKYSHVLVANNETLQPPFFHDIAIPFSIKKDPSITIYTKMPESIFSNAEFPIEIEVLSKDIDIENVRIKIIPPKDIEFRGETLHSFSKIEKNTPVAITSQIITPVNEVNTEYKLPFQIIVTYTDDIGADKEDSQTVSVVLRPRTFMELTTDGGIWIGSFFIAPYVSLGTIIGIPAGVIISVLVRKKQNSSKKRPKKKRL</sequence>
<evidence type="ECO:0008006" key="4">
    <source>
        <dbReference type="Google" id="ProtNLM"/>
    </source>
</evidence>
<accession>A0A0D5BZK2</accession>
<keyword evidence="1" id="KW-0472">Membrane</keyword>
<protein>
    <recommendedName>
        <fullName evidence="4">S-layer domain-containing protein</fullName>
    </recommendedName>
</protein>
<name>A0A0D5BZK2_9ARCH</name>
<dbReference type="GeneID" id="24819305"/>
<feature type="transmembrane region" description="Helical" evidence="1">
    <location>
        <begin position="270"/>
        <end position="299"/>
    </location>
</feature>
<reference evidence="3" key="1">
    <citation type="submission" date="2015-03" db="EMBL/GenBank/DDBJ databases">
        <title>Characterization of two novel Thaumarchaeota isolated from the Northern Adriatic Sea.</title>
        <authorList>
            <person name="Bayer B."/>
            <person name="Vojvoda J."/>
            <person name="Offre P."/>
            <person name="Srivastava A."/>
            <person name="Elisabeth N."/>
            <person name="Garcia J.A.L."/>
            <person name="Schleper C."/>
            <person name="Herndl G.J."/>
        </authorList>
    </citation>
    <scope>NUCLEOTIDE SEQUENCE [LARGE SCALE GENOMIC DNA]</scope>
    <source>
        <strain evidence="3">NF5</strain>
    </source>
</reference>
<proteinExistence type="predicted"/>
<reference evidence="2 3" key="2">
    <citation type="journal article" date="2016" name="ISME J.">
        <title>Physiological and genomic characterization of two novel marine thaumarchaeal strains indicates niche differentiation.</title>
        <authorList>
            <person name="Bayer B."/>
            <person name="Vojvoda J."/>
            <person name="Offre P."/>
            <person name="Alves R.J."/>
            <person name="Elisabeth N.H."/>
            <person name="Garcia J.A."/>
            <person name="Volland J.M."/>
            <person name="Srivastava A."/>
            <person name="Schleper C."/>
            <person name="Herndl G.J."/>
        </authorList>
    </citation>
    <scope>NUCLEOTIDE SEQUENCE [LARGE SCALE GENOMIC DNA]</scope>
    <source>
        <strain evidence="2 3">NF5</strain>
    </source>
</reference>
<keyword evidence="1" id="KW-0812">Transmembrane</keyword>
<gene>
    <name evidence="2" type="ORF">NADRNF5_0048</name>
</gene>
<evidence type="ECO:0000313" key="3">
    <source>
        <dbReference type="Proteomes" id="UP000032408"/>
    </source>
</evidence>
<dbReference type="EMBL" id="CP011070">
    <property type="protein sequence ID" value="AJW69748.1"/>
    <property type="molecule type" value="Genomic_DNA"/>
</dbReference>
<dbReference type="KEGG" id="nin:NADRNF5_0048"/>
<organism evidence="2 3">
    <name type="scientific">Nitrosopumilus adriaticus</name>
    <dbReference type="NCBI Taxonomy" id="1580092"/>
    <lineage>
        <taxon>Archaea</taxon>
        <taxon>Nitrososphaerota</taxon>
        <taxon>Nitrososphaeria</taxon>
        <taxon>Nitrosopumilales</taxon>
        <taxon>Nitrosopumilaceae</taxon>
        <taxon>Nitrosopumilus</taxon>
    </lineage>
</organism>
<keyword evidence="1" id="KW-1133">Transmembrane helix</keyword>